<dbReference type="RefSeq" id="WP_087463387.1">
    <property type="nucleotide sequence ID" value="NZ_CP021425.1"/>
</dbReference>
<name>A0A1Y0IEN7_9GAMM</name>
<dbReference type="PROSITE" id="PS51832">
    <property type="entry name" value="HD_GYP"/>
    <property type="match status" value="1"/>
</dbReference>
<accession>A0A1Y0IEN7</accession>
<sequence length="720" mass="80627">MDSKVYDTLIRIGQKLFAENDLYNLCEMIIDEAQAITCAEGGTLYLVDQQPPQQLTFCIVHNKKLHQYETHFGSRSAGLKPIPLKTSDGQPNVTHIAASAANRREIINIEDTYQNTQFDFSGAHTFDEEAQYHTQSVLAVPLVNDVSELVGVLQLINAREPDSLAVVPFSREQEPVIATLASFAALAINAQNLANTNKDLLIKLSCQSNTQLLMESILDEAQKLTQADGGSLYLLNDSGDVPVLEFIVVRNATLGLNYGGATGQAIPFQPIALYELRNGKRYPNANNVVTSCVHLRREVVIDDAYREEGYDFSGTRHFDEQTGYRSKSFLTLPLIDHNKEVIGVLQLVNARDPFSQSVVPFSKRVVPLVKALATYAAIALDNQLLVHELKDLLDNFIQCIAKAIDAKSPHTSGHCQRVPLLTELLAQAACNDTKTYGTFNLDADGWYELHVAAWLHDCGKLSTPDSVLDKSTKLHGLKDGIEAINARFAALRQETQVRYLHQIIDNPGRRTELQQQMQDALTVLDVDREFINRSNQGAEFLSEEDRARIVQIGKHEWTDAHGEIVPILSAEEIYNLSIERGTLNQEERQIINNHITVTIDMLESLQFPKKLRRVPEYAGGHHEKMDGTGFPKGLKRDEMSIPARMMAIADIFEALTAKDRPYKAPMKISQALSIMQKMRDAEHIDADLYHLFLNARVWEQYALKVLSPEQLDVSSIDTFL</sequence>
<dbReference type="Gene3D" id="1.10.3210.10">
    <property type="entry name" value="Hypothetical protein af1432"/>
    <property type="match status" value="2"/>
</dbReference>
<feature type="domain" description="HD-GYP" evidence="1">
    <location>
        <begin position="500"/>
        <end position="707"/>
    </location>
</feature>
<dbReference type="Proteomes" id="UP000196027">
    <property type="component" value="Chromosome"/>
</dbReference>
<dbReference type="EMBL" id="CP021425">
    <property type="protein sequence ID" value="ARU58629.1"/>
    <property type="molecule type" value="Genomic_DNA"/>
</dbReference>
<dbReference type="Pfam" id="PF01590">
    <property type="entry name" value="GAF"/>
    <property type="match status" value="2"/>
</dbReference>
<dbReference type="InterPro" id="IPR003018">
    <property type="entry name" value="GAF"/>
</dbReference>
<evidence type="ECO:0000259" key="1">
    <source>
        <dbReference type="PROSITE" id="PS51832"/>
    </source>
</evidence>
<organism evidence="2 3">
    <name type="scientific">Oleiphilus messinensis</name>
    <dbReference type="NCBI Taxonomy" id="141451"/>
    <lineage>
        <taxon>Bacteria</taxon>
        <taxon>Pseudomonadati</taxon>
        <taxon>Pseudomonadota</taxon>
        <taxon>Gammaproteobacteria</taxon>
        <taxon>Oceanospirillales</taxon>
        <taxon>Oleiphilaceae</taxon>
        <taxon>Oleiphilus</taxon>
    </lineage>
</organism>
<dbReference type="SMART" id="SM00065">
    <property type="entry name" value="GAF"/>
    <property type="match status" value="2"/>
</dbReference>
<dbReference type="InterPro" id="IPR037522">
    <property type="entry name" value="HD_GYP_dom"/>
</dbReference>
<proteinExistence type="predicted"/>
<dbReference type="Gene3D" id="3.30.450.40">
    <property type="match status" value="2"/>
</dbReference>
<dbReference type="PANTHER" id="PTHR43155:SF2">
    <property type="entry name" value="CYCLIC DI-GMP PHOSPHODIESTERASE PA4108"/>
    <property type="match status" value="1"/>
</dbReference>
<dbReference type="CDD" id="cd00077">
    <property type="entry name" value="HDc"/>
    <property type="match status" value="1"/>
</dbReference>
<protein>
    <submittedName>
        <fullName evidence="2">HD-GYP domain protein</fullName>
    </submittedName>
</protein>
<dbReference type="PANTHER" id="PTHR43155">
    <property type="entry name" value="CYCLIC DI-GMP PHOSPHODIESTERASE PA4108-RELATED"/>
    <property type="match status" value="1"/>
</dbReference>
<dbReference type="Pfam" id="PF13487">
    <property type="entry name" value="HD_5"/>
    <property type="match status" value="1"/>
</dbReference>
<dbReference type="SUPFAM" id="SSF109604">
    <property type="entry name" value="HD-domain/PDEase-like"/>
    <property type="match status" value="1"/>
</dbReference>
<dbReference type="KEGG" id="ome:OLMES_4634"/>
<dbReference type="SUPFAM" id="SSF55781">
    <property type="entry name" value="GAF domain-like"/>
    <property type="match status" value="2"/>
</dbReference>
<evidence type="ECO:0000313" key="3">
    <source>
        <dbReference type="Proteomes" id="UP000196027"/>
    </source>
</evidence>
<dbReference type="GO" id="GO:0008081">
    <property type="term" value="F:phosphoric diester hydrolase activity"/>
    <property type="evidence" value="ECO:0007669"/>
    <property type="project" value="UniProtKB-ARBA"/>
</dbReference>
<dbReference type="InterPro" id="IPR003607">
    <property type="entry name" value="HD/PDEase_dom"/>
</dbReference>
<keyword evidence="3" id="KW-1185">Reference proteome</keyword>
<dbReference type="SMART" id="SM00471">
    <property type="entry name" value="HDc"/>
    <property type="match status" value="1"/>
</dbReference>
<dbReference type="InterPro" id="IPR029016">
    <property type="entry name" value="GAF-like_dom_sf"/>
</dbReference>
<dbReference type="AlphaFoldDB" id="A0A1Y0IEN7"/>
<reference evidence="2 3" key="1">
    <citation type="submission" date="2017-05" db="EMBL/GenBank/DDBJ databases">
        <title>Genomic insights into alkan degradation activity of Oleiphilus messinensis.</title>
        <authorList>
            <person name="Kozyavkin S.A."/>
            <person name="Slesarev A.I."/>
            <person name="Golyshin P.N."/>
            <person name="Korzhenkov A."/>
            <person name="Golyshina O.N."/>
            <person name="Toshchakov S.V."/>
        </authorList>
    </citation>
    <scope>NUCLEOTIDE SEQUENCE [LARGE SCALE GENOMIC DNA]</scope>
    <source>
        <strain evidence="2 3">ME102</strain>
    </source>
</reference>
<gene>
    <name evidence="2" type="ORF">OLMES_4634</name>
</gene>
<evidence type="ECO:0000313" key="2">
    <source>
        <dbReference type="EMBL" id="ARU58629.1"/>
    </source>
</evidence>
<dbReference type="OrthoDB" id="9764808at2"/>